<gene>
    <name evidence="1" type="ORF">ZHAS_00011614</name>
</gene>
<keyword evidence="3" id="KW-1185">Reference proteome</keyword>
<dbReference type="VEuPathDB" id="VectorBase:ASIC011614"/>
<name>A0A084W0Y6_ANOSI</name>
<dbReference type="Proteomes" id="UP000030765">
    <property type="component" value="Unassembled WGS sequence"/>
</dbReference>
<reference evidence="2" key="2">
    <citation type="submission" date="2020-05" db="UniProtKB">
        <authorList>
            <consortium name="EnsemblMetazoa"/>
        </authorList>
    </citation>
    <scope>IDENTIFICATION</scope>
</reference>
<dbReference type="EnsemblMetazoa" id="ASIC011614-RA">
    <property type="protein sequence ID" value="ASIC011614-PA"/>
    <property type="gene ID" value="ASIC011614"/>
</dbReference>
<protein>
    <submittedName>
        <fullName evidence="1 2">Uncharacterized protein</fullName>
    </submittedName>
</protein>
<dbReference type="EMBL" id="ATLV01019165">
    <property type="status" value="NOT_ANNOTATED_CDS"/>
    <property type="molecule type" value="Genomic_DNA"/>
</dbReference>
<organism evidence="1">
    <name type="scientific">Anopheles sinensis</name>
    <name type="common">Mosquito</name>
    <dbReference type="NCBI Taxonomy" id="74873"/>
    <lineage>
        <taxon>Eukaryota</taxon>
        <taxon>Metazoa</taxon>
        <taxon>Ecdysozoa</taxon>
        <taxon>Arthropoda</taxon>
        <taxon>Hexapoda</taxon>
        <taxon>Insecta</taxon>
        <taxon>Pterygota</taxon>
        <taxon>Neoptera</taxon>
        <taxon>Endopterygota</taxon>
        <taxon>Diptera</taxon>
        <taxon>Nematocera</taxon>
        <taxon>Culicoidea</taxon>
        <taxon>Culicidae</taxon>
        <taxon>Anophelinae</taxon>
        <taxon>Anopheles</taxon>
    </lineage>
</organism>
<accession>A0A084W0Y6</accession>
<sequence>MQQPRYSPAPPPPVTIRPQMAPRHQTIPNLTMVEMLESMGNTAKILSTEILRFAASRR</sequence>
<proteinExistence type="predicted"/>
<reference evidence="1 3" key="1">
    <citation type="journal article" date="2014" name="BMC Genomics">
        <title>Genome sequence of Anopheles sinensis provides insight into genetics basis of mosquito competence for malaria parasites.</title>
        <authorList>
            <person name="Zhou D."/>
            <person name="Zhang D."/>
            <person name="Ding G."/>
            <person name="Shi L."/>
            <person name="Hou Q."/>
            <person name="Ye Y."/>
            <person name="Xu Y."/>
            <person name="Zhou H."/>
            <person name="Xiong C."/>
            <person name="Li S."/>
            <person name="Yu J."/>
            <person name="Hong S."/>
            <person name="Yu X."/>
            <person name="Zou P."/>
            <person name="Chen C."/>
            <person name="Chang X."/>
            <person name="Wang W."/>
            <person name="Lv Y."/>
            <person name="Sun Y."/>
            <person name="Ma L."/>
            <person name="Shen B."/>
            <person name="Zhu C."/>
        </authorList>
    </citation>
    <scope>NUCLEOTIDE SEQUENCE [LARGE SCALE GENOMIC DNA]</scope>
</reference>
<evidence type="ECO:0000313" key="1">
    <source>
        <dbReference type="EMBL" id="KFB43880.1"/>
    </source>
</evidence>
<evidence type="ECO:0000313" key="2">
    <source>
        <dbReference type="EnsemblMetazoa" id="ASIC011614-PA"/>
    </source>
</evidence>
<dbReference type="AlphaFoldDB" id="A0A084W0Y6"/>
<dbReference type="EMBL" id="KE525263">
    <property type="protein sequence ID" value="KFB43880.1"/>
    <property type="molecule type" value="Genomic_DNA"/>
</dbReference>
<evidence type="ECO:0000313" key="3">
    <source>
        <dbReference type="Proteomes" id="UP000030765"/>
    </source>
</evidence>